<evidence type="ECO:0000259" key="2">
    <source>
        <dbReference type="SMART" id="SM00903"/>
    </source>
</evidence>
<organism evidence="3 4">
    <name type="scientific">Sphingobium cloacae</name>
    <dbReference type="NCBI Taxonomy" id="120107"/>
    <lineage>
        <taxon>Bacteria</taxon>
        <taxon>Pseudomonadati</taxon>
        <taxon>Pseudomonadota</taxon>
        <taxon>Alphaproteobacteria</taxon>
        <taxon>Sphingomonadales</taxon>
        <taxon>Sphingomonadaceae</taxon>
        <taxon>Sphingobium</taxon>
    </lineage>
</organism>
<keyword evidence="1" id="KW-0560">Oxidoreductase</keyword>
<dbReference type="KEGG" id="sclo:SCLO_1009570"/>
<dbReference type="PANTHER" id="PTHR30466">
    <property type="entry name" value="FLAVIN REDUCTASE"/>
    <property type="match status" value="1"/>
</dbReference>
<dbReference type="PANTHER" id="PTHR30466:SF1">
    <property type="entry name" value="FMN REDUCTASE (NADH) RUTF"/>
    <property type="match status" value="1"/>
</dbReference>
<dbReference type="SMART" id="SM00903">
    <property type="entry name" value="Flavin_Reduct"/>
    <property type="match status" value="1"/>
</dbReference>
<dbReference type="InterPro" id="IPR012349">
    <property type="entry name" value="Split_barrel_FMN-bd"/>
</dbReference>
<sequence length="163" mass="17357">MTDLTDDFKQAMRRLATTIAIVTAGKGDECTGMAATAVMSVTADPPTLIVAVNRNASIAPLLADEETFCVNLLAARHQGLVGVFSGQKKGRERFETGDWRLDPHGPPVLGDAVASMMCRKSGAFEVSTHILYTGEITGIVNHPEIDPLVWVDGTFASASRLKG</sequence>
<evidence type="ECO:0000256" key="1">
    <source>
        <dbReference type="ARBA" id="ARBA00023002"/>
    </source>
</evidence>
<dbReference type="AlphaFoldDB" id="A0A1E1F0F9"/>
<evidence type="ECO:0000313" key="3">
    <source>
        <dbReference type="EMBL" id="BAV63997.1"/>
    </source>
</evidence>
<dbReference type="SUPFAM" id="SSF50475">
    <property type="entry name" value="FMN-binding split barrel"/>
    <property type="match status" value="1"/>
</dbReference>
<name>A0A1E1F0F9_9SPHN</name>
<protein>
    <submittedName>
        <fullName evidence="3">Flavin reductase</fullName>
    </submittedName>
</protein>
<evidence type="ECO:0000313" key="4">
    <source>
        <dbReference type="Proteomes" id="UP000218272"/>
    </source>
</evidence>
<dbReference type="InterPro" id="IPR050268">
    <property type="entry name" value="NADH-dep_flavin_reductase"/>
</dbReference>
<gene>
    <name evidence="3" type="ORF">SCLO_1009570</name>
</gene>
<proteinExistence type="predicted"/>
<keyword evidence="4" id="KW-1185">Reference proteome</keyword>
<dbReference type="OrthoDB" id="9789254at2"/>
<dbReference type="EMBL" id="AP017655">
    <property type="protein sequence ID" value="BAV63997.1"/>
    <property type="molecule type" value="Genomic_DNA"/>
</dbReference>
<feature type="domain" description="Flavin reductase like" evidence="2">
    <location>
        <begin position="12"/>
        <end position="157"/>
    </location>
</feature>
<dbReference type="RefSeq" id="WP_066517495.1">
    <property type="nucleotide sequence ID" value="NZ_AP017655.1"/>
</dbReference>
<dbReference type="GO" id="GO:0042602">
    <property type="term" value="F:riboflavin reductase (NADPH) activity"/>
    <property type="evidence" value="ECO:0007669"/>
    <property type="project" value="TreeGrafter"/>
</dbReference>
<dbReference type="GO" id="GO:0010181">
    <property type="term" value="F:FMN binding"/>
    <property type="evidence" value="ECO:0007669"/>
    <property type="project" value="InterPro"/>
</dbReference>
<accession>A0A1E1F0F9</accession>
<dbReference type="Proteomes" id="UP000218272">
    <property type="component" value="Chromosome SCLO_1"/>
</dbReference>
<reference evidence="3 4" key="1">
    <citation type="submission" date="2016-10" db="EMBL/GenBank/DDBJ databases">
        <title>Complete Genome Sequence of the Nonylphenol-Degrading Bacterium Sphingobium cloacae JCM 10874T.</title>
        <authorList>
            <person name="Ootsuka M."/>
            <person name="Nishizawa T."/>
            <person name="Ohta H."/>
        </authorList>
    </citation>
    <scope>NUCLEOTIDE SEQUENCE [LARGE SCALE GENOMIC DNA]</scope>
    <source>
        <strain evidence="3 4">JCM 10874</strain>
    </source>
</reference>
<dbReference type="InterPro" id="IPR002563">
    <property type="entry name" value="Flavin_Rdtase-like_dom"/>
</dbReference>
<dbReference type="Pfam" id="PF01613">
    <property type="entry name" value="Flavin_Reduct"/>
    <property type="match status" value="1"/>
</dbReference>
<dbReference type="Gene3D" id="2.30.110.10">
    <property type="entry name" value="Electron Transport, Fmn-binding Protein, Chain A"/>
    <property type="match status" value="1"/>
</dbReference>